<dbReference type="Gene3D" id="1.25.40.10">
    <property type="entry name" value="Tetratricopeptide repeat domain"/>
    <property type="match status" value="1"/>
</dbReference>
<dbReference type="EMBL" id="MT143295">
    <property type="protein sequence ID" value="QJA95215.1"/>
    <property type="molecule type" value="Genomic_DNA"/>
</dbReference>
<proteinExistence type="predicted"/>
<sequence length="86" mass="9991">MAIKPILCAIATTYGNKAKLYTGLANCYGNCGQLDKALYATEKALETCQPDEKEGLIKQRDSIKKRWEETKYYDNYKEKLLRRKDY</sequence>
<evidence type="ECO:0000313" key="1">
    <source>
        <dbReference type="EMBL" id="QJA95215.1"/>
    </source>
</evidence>
<reference evidence="1" key="1">
    <citation type="submission" date="2020-03" db="EMBL/GenBank/DDBJ databases">
        <title>The deep terrestrial virosphere.</title>
        <authorList>
            <person name="Holmfeldt K."/>
            <person name="Nilsson E."/>
            <person name="Simone D."/>
            <person name="Lopez-Fernandez M."/>
            <person name="Wu X."/>
            <person name="de Brujin I."/>
            <person name="Lundin D."/>
            <person name="Andersson A."/>
            <person name="Bertilsson S."/>
            <person name="Dopson M."/>
        </authorList>
    </citation>
    <scope>NUCLEOTIDE SEQUENCE</scope>
    <source>
        <strain evidence="1">MM415B05544</strain>
    </source>
</reference>
<accession>A0A6M3LRL3</accession>
<dbReference type="SUPFAM" id="SSF48452">
    <property type="entry name" value="TPR-like"/>
    <property type="match status" value="1"/>
</dbReference>
<name>A0A6M3LRL3_9ZZZZ</name>
<organism evidence="1">
    <name type="scientific">viral metagenome</name>
    <dbReference type="NCBI Taxonomy" id="1070528"/>
    <lineage>
        <taxon>unclassified sequences</taxon>
        <taxon>metagenomes</taxon>
        <taxon>organismal metagenomes</taxon>
    </lineage>
</organism>
<dbReference type="InterPro" id="IPR011990">
    <property type="entry name" value="TPR-like_helical_dom_sf"/>
</dbReference>
<dbReference type="AlphaFoldDB" id="A0A6M3LRL3"/>
<gene>
    <name evidence="1" type="ORF">MM415B05544_0011</name>
</gene>
<protein>
    <submittedName>
        <fullName evidence="1">Putative tetratricopeptide repeat protein</fullName>
    </submittedName>
</protein>